<feature type="chain" id="PRO_5002797146" description="PSI domain-containing protein" evidence="2">
    <location>
        <begin position="28"/>
        <end position="253"/>
    </location>
</feature>
<keyword evidence="4" id="KW-1185">Reference proteome</keyword>
<dbReference type="GO" id="GO:0005737">
    <property type="term" value="C:cytoplasm"/>
    <property type="evidence" value="ECO:0000318"/>
    <property type="project" value="GO_Central"/>
</dbReference>
<dbReference type="KEGG" id="tad:TRIADDRAFT_57629"/>
<feature type="transmembrane region" description="Helical" evidence="1">
    <location>
        <begin position="140"/>
        <end position="162"/>
    </location>
</feature>
<keyword evidence="1" id="KW-0812">Transmembrane</keyword>
<evidence type="ECO:0000313" key="3">
    <source>
        <dbReference type="EMBL" id="EDV23916.1"/>
    </source>
</evidence>
<dbReference type="GO" id="GO:0005634">
    <property type="term" value="C:nucleus"/>
    <property type="evidence" value="ECO:0000318"/>
    <property type="project" value="GO_Central"/>
</dbReference>
<dbReference type="PhylomeDB" id="B3RZZ7"/>
<dbReference type="PANTHER" id="PTHR15191">
    <property type="entry name" value="PROTEIN CBG20567"/>
    <property type="match status" value="1"/>
</dbReference>
<dbReference type="InParanoid" id="B3RZZ7"/>
<dbReference type="HOGENOM" id="CLU_1099741_0_0_1"/>
<feature type="signal peptide" evidence="2">
    <location>
        <begin position="1"/>
        <end position="27"/>
    </location>
</feature>
<dbReference type="Proteomes" id="UP000009022">
    <property type="component" value="Unassembled WGS sequence"/>
</dbReference>
<evidence type="ECO:0000256" key="2">
    <source>
        <dbReference type="SAM" id="SignalP"/>
    </source>
</evidence>
<evidence type="ECO:0008006" key="5">
    <source>
        <dbReference type="Google" id="ProtNLM"/>
    </source>
</evidence>
<reference evidence="3 4" key="1">
    <citation type="journal article" date="2008" name="Nature">
        <title>The Trichoplax genome and the nature of placozoans.</title>
        <authorList>
            <person name="Srivastava M."/>
            <person name="Begovic E."/>
            <person name="Chapman J."/>
            <person name="Putnam N.H."/>
            <person name="Hellsten U."/>
            <person name="Kawashima T."/>
            <person name="Kuo A."/>
            <person name="Mitros T."/>
            <person name="Salamov A."/>
            <person name="Carpenter M.L."/>
            <person name="Signorovitch A.Y."/>
            <person name="Moreno M.A."/>
            <person name="Kamm K."/>
            <person name="Grimwood J."/>
            <person name="Schmutz J."/>
            <person name="Shapiro H."/>
            <person name="Grigoriev I.V."/>
            <person name="Buss L.W."/>
            <person name="Schierwater B."/>
            <person name="Dellaporta S.L."/>
            <person name="Rokhsar D.S."/>
        </authorList>
    </citation>
    <scope>NUCLEOTIDE SEQUENCE [LARGE SCALE GENOMIC DNA]</scope>
    <source>
        <strain evidence="3 4">Grell-BS-1999</strain>
    </source>
</reference>
<protein>
    <recommendedName>
        <fullName evidence="5">PSI domain-containing protein</fullName>
    </recommendedName>
</protein>
<organism evidence="3 4">
    <name type="scientific">Trichoplax adhaerens</name>
    <name type="common">Trichoplax reptans</name>
    <dbReference type="NCBI Taxonomy" id="10228"/>
    <lineage>
        <taxon>Eukaryota</taxon>
        <taxon>Metazoa</taxon>
        <taxon>Placozoa</taxon>
        <taxon>Uniplacotomia</taxon>
        <taxon>Trichoplacea</taxon>
        <taxon>Trichoplacidae</taxon>
        <taxon>Trichoplax</taxon>
    </lineage>
</organism>
<keyword evidence="1" id="KW-1133">Transmembrane helix</keyword>
<dbReference type="PANTHER" id="PTHR15191:SF3">
    <property type="entry name" value="PITUITARY TUMOR-TRANSFORMING GENE PROTEIN-BINDING FACTOR"/>
    <property type="match status" value="1"/>
</dbReference>
<accession>B3RZZ7</accession>
<gene>
    <name evidence="3" type="ORF">TRIADDRAFT_57629</name>
</gene>
<dbReference type="GO" id="GO:0006606">
    <property type="term" value="P:protein import into nucleus"/>
    <property type="evidence" value="ECO:0000318"/>
    <property type="project" value="GO_Central"/>
</dbReference>
<dbReference type="EMBL" id="DS985246">
    <property type="protein sequence ID" value="EDV23916.1"/>
    <property type="molecule type" value="Genomic_DNA"/>
</dbReference>
<dbReference type="AlphaFoldDB" id="B3RZZ7"/>
<sequence>MAESNSKFSSFLILIIVLAIQFVSINSQSNITVTSNPHRRRQNQIRKVNRPNSNNITINVHLVNPPATQGPTRPNNPCTSNIARSSCDQCIHRSSQCYWCNYDNTCRNLPSGQSQPFRGDCGNDAWHTDQCIITGNVLPIVIPVTAGVIAIAGTSLLCCMCCRYRSKRHVDRQLREIRQKQESERKKKKDKDKTVERAFKLEVVRQKYTSKNSSNTTAYSWENTSNNHSKLFSFNPFKYRRLDDANSNTITAV</sequence>
<dbReference type="RefSeq" id="XP_002113442.1">
    <property type="nucleotide sequence ID" value="XM_002113406.1"/>
</dbReference>
<dbReference type="GeneID" id="6755042"/>
<keyword evidence="2" id="KW-0732">Signal</keyword>
<evidence type="ECO:0000256" key="1">
    <source>
        <dbReference type="SAM" id="Phobius"/>
    </source>
</evidence>
<name>B3RZZ7_TRIAD</name>
<evidence type="ECO:0000313" key="4">
    <source>
        <dbReference type="Proteomes" id="UP000009022"/>
    </source>
</evidence>
<dbReference type="InterPro" id="IPR052304">
    <property type="entry name" value="PTTG1IP"/>
</dbReference>
<dbReference type="CTD" id="6755042"/>
<keyword evidence="1" id="KW-0472">Membrane</keyword>
<proteinExistence type="predicted"/>